<evidence type="ECO:0000313" key="2">
    <source>
        <dbReference type="EMBL" id="RKO86148.1"/>
    </source>
</evidence>
<protein>
    <submittedName>
        <fullName evidence="2">Uncharacterized protein</fullName>
    </submittedName>
</protein>
<evidence type="ECO:0000313" key="3">
    <source>
        <dbReference type="Proteomes" id="UP000269721"/>
    </source>
</evidence>
<accession>A0A4P9W5G6</accession>
<dbReference type="Proteomes" id="UP000269721">
    <property type="component" value="Unassembled WGS sequence"/>
</dbReference>
<feature type="region of interest" description="Disordered" evidence="1">
    <location>
        <begin position="166"/>
        <end position="191"/>
    </location>
</feature>
<sequence>MFEMIKPRKSSSRTGFGHAGLYRRTLKELPAGGPPTRGGMGRGVTGFSSVGLAQTPPLRRIRQAERRRGGPPMRSVAASHMLYNLRGYPGRERDGGSRRLQADPRHRGCSPALGKLQRAPLLWGRTSPSQDHCGRCDAGADAWSTCESHHGNAQYLMTLHLTPCGSTAKRPPPPNSSLTPRSARAPSACGEEAPASARETLLLCSGIFRAGACPQNRRSHPRLRELAGAAAVAGDERREIADVGYDPWRRAICHCASSLKPSMRAHFQRLPIPLKPRLLV</sequence>
<evidence type="ECO:0000256" key="1">
    <source>
        <dbReference type="SAM" id="MobiDB-lite"/>
    </source>
</evidence>
<keyword evidence="3" id="KW-1185">Reference proteome</keyword>
<name>A0A4P9W5G6_9FUNG</name>
<feature type="compositionally biased region" description="Basic and acidic residues" evidence="1">
    <location>
        <begin position="89"/>
        <end position="106"/>
    </location>
</feature>
<dbReference type="AlphaFoldDB" id="A0A4P9W5G6"/>
<gene>
    <name evidence="2" type="ORF">BDK51DRAFT_52994</name>
</gene>
<proteinExistence type="predicted"/>
<feature type="region of interest" description="Disordered" evidence="1">
    <location>
        <begin position="88"/>
        <end position="111"/>
    </location>
</feature>
<organism evidence="2 3">
    <name type="scientific">Blyttiomyces helicus</name>
    <dbReference type="NCBI Taxonomy" id="388810"/>
    <lineage>
        <taxon>Eukaryota</taxon>
        <taxon>Fungi</taxon>
        <taxon>Fungi incertae sedis</taxon>
        <taxon>Chytridiomycota</taxon>
        <taxon>Chytridiomycota incertae sedis</taxon>
        <taxon>Chytridiomycetes</taxon>
        <taxon>Chytridiomycetes incertae sedis</taxon>
        <taxon>Blyttiomyces</taxon>
    </lineage>
</organism>
<reference evidence="3" key="1">
    <citation type="journal article" date="2018" name="Nat. Microbiol.">
        <title>Leveraging single-cell genomics to expand the fungal tree of life.</title>
        <authorList>
            <person name="Ahrendt S.R."/>
            <person name="Quandt C.A."/>
            <person name="Ciobanu D."/>
            <person name="Clum A."/>
            <person name="Salamov A."/>
            <person name="Andreopoulos B."/>
            <person name="Cheng J.F."/>
            <person name="Woyke T."/>
            <person name="Pelin A."/>
            <person name="Henrissat B."/>
            <person name="Reynolds N.K."/>
            <person name="Benny G.L."/>
            <person name="Smith M.E."/>
            <person name="James T.Y."/>
            <person name="Grigoriev I.V."/>
        </authorList>
    </citation>
    <scope>NUCLEOTIDE SEQUENCE [LARGE SCALE GENOMIC DNA]</scope>
</reference>
<dbReference type="EMBL" id="KZ998435">
    <property type="protein sequence ID" value="RKO86148.1"/>
    <property type="molecule type" value="Genomic_DNA"/>
</dbReference>